<evidence type="ECO:0000256" key="1">
    <source>
        <dbReference type="SAM" id="SignalP"/>
    </source>
</evidence>
<accession>A0A5B0LQ50</accession>
<feature type="signal peptide" evidence="1">
    <location>
        <begin position="1"/>
        <end position="26"/>
    </location>
</feature>
<comment type="caution">
    <text evidence="2">The sequence shown here is derived from an EMBL/GenBank/DDBJ whole genome shotgun (WGS) entry which is preliminary data.</text>
</comment>
<organism evidence="2 3">
    <name type="scientific">Puccinia graminis f. sp. tritici</name>
    <dbReference type="NCBI Taxonomy" id="56615"/>
    <lineage>
        <taxon>Eukaryota</taxon>
        <taxon>Fungi</taxon>
        <taxon>Dikarya</taxon>
        <taxon>Basidiomycota</taxon>
        <taxon>Pucciniomycotina</taxon>
        <taxon>Pucciniomycetes</taxon>
        <taxon>Pucciniales</taxon>
        <taxon>Pucciniaceae</taxon>
        <taxon>Puccinia</taxon>
    </lineage>
</organism>
<dbReference type="EMBL" id="VSWC01000196">
    <property type="protein sequence ID" value="KAA1066196.1"/>
    <property type="molecule type" value="Genomic_DNA"/>
</dbReference>
<keyword evidence="3" id="KW-1185">Reference proteome</keyword>
<name>A0A5B0LQ50_PUCGR</name>
<dbReference type="AlphaFoldDB" id="A0A5B0LQ50"/>
<feature type="chain" id="PRO_5022854997" description="Secreted protein" evidence="1">
    <location>
        <begin position="27"/>
        <end position="87"/>
    </location>
</feature>
<reference evidence="2 3" key="1">
    <citation type="submission" date="2019-05" db="EMBL/GenBank/DDBJ databases">
        <title>Emergence of the Ug99 lineage of the wheat stem rust pathogen through somatic hybridization.</title>
        <authorList>
            <person name="Li F."/>
            <person name="Upadhyaya N.M."/>
            <person name="Sperschneider J."/>
            <person name="Matny O."/>
            <person name="Nguyen-Phuc H."/>
            <person name="Mago R."/>
            <person name="Raley C."/>
            <person name="Miller M.E."/>
            <person name="Silverstein K.A.T."/>
            <person name="Henningsen E."/>
            <person name="Hirsch C.D."/>
            <person name="Visser B."/>
            <person name="Pretorius Z.A."/>
            <person name="Steffenson B.J."/>
            <person name="Schwessinger B."/>
            <person name="Dodds P.N."/>
            <person name="Figueroa M."/>
        </authorList>
    </citation>
    <scope>NUCLEOTIDE SEQUENCE [LARGE SCALE GENOMIC DNA]</scope>
    <source>
        <strain evidence="2">21-0</strain>
    </source>
</reference>
<sequence length="87" mass="9721">MNIHVELDSLNKVLLVLLLFCGSCDNSSEWTVQECLCLCHKDIADTHFASVFHHCSCCYDVGIVQDLWVGLHVSLIGSQESNVSLRQ</sequence>
<evidence type="ECO:0008006" key="4">
    <source>
        <dbReference type="Google" id="ProtNLM"/>
    </source>
</evidence>
<gene>
    <name evidence="2" type="ORF">PGT21_024756</name>
</gene>
<evidence type="ECO:0000313" key="3">
    <source>
        <dbReference type="Proteomes" id="UP000324748"/>
    </source>
</evidence>
<keyword evidence="1" id="KW-0732">Signal</keyword>
<evidence type="ECO:0000313" key="2">
    <source>
        <dbReference type="EMBL" id="KAA1066196.1"/>
    </source>
</evidence>
<protein>
    <recommendedName>
        <fullName evidence="4">Secreted protein</fullName>
    </recommendedName>
</protein>
<dbReference type="Proteomes" id="UP000324748">
    <property type="component" value="Unassembled WGS sequence"/>
</dbReference>
<proteinExistence type="predicted"/>